<comment type="caution">
    <text evidence="2">The sequence shown here is derived from an EMBL/GenBank/DDBJ whole genome shotgun (WGS) entry which is preliminary data.</text>
</comment>
<organism evidence="2 3">
    <name type="scientific">Agarivorans aestuarii</name>
    <dbReference type="NCBI Taxonomy" id="1563703"/>
    <lineage>
        <taxon>Bacteria</taxon>
        <taxon>Pseudomonadati</taxon>
        <taxon>Pseudomonadota</taxon>
        <taxon>Gammaproteobacteria</taxon>
        <taxon>Alteromonadales</taxon>
        <taxon>Alteromonadaceae</taxon>
        <taxon>Agarivorans</taxon>
    </lineage>
</organism>
<feature type="transmembrane region" description="Helical" evidence="1">
    <location>
        <begin position="62"/>
        <end position="84"/>
    </location>
</feature>
<evidence type="ECO:0000313" key="3">
    <source>
        <dbReference type="Proteomes" id="UP001310248"/>
    </source>
</evidence>
<keyword evidence="1" id="KW-1133">Transmembrane helix</keyword>
<name>A0ABU7FZE1_9ALTE</name>
<evidence type="ECO:0000256" key="1">
    <source>
        <dbReference type="SAM" id="Phobius"/>
    </source>
</evidence>
<proteinExistence type="predicted"/>
<reference evidence="3" key="1">
    <citation type="submission" date="2023-07" db="EMBL/GenBank/DDBJ databases">
        <title>Draft genome sequence of Agarivorans aestuarii strain ZMCS4, a CAZymes producing bacteria isolated from the marine brown algae Clodostephus spongiosus.</title>
        <authorList>
            <person name="Lorente B."/>
            <person name="Cabral C."/>
            <person name="Frias J."/>
            <person name="Faria J."/>
            <person name="Toubarro D."/>
        </authorList>
    </citation>
    <scope>NUCLEOTIDE SEQUENCE [LARGE SCALE GENOMIC DNA]</scope>
    <source>
        <strain evidence="3">ZMCS4</strain>
    </source>
</reference>
<feature type="transmembrane region" description="Helical" evidence="1">
    <location>
        <begin position="96"/>
        <end position="126"/>
    </location>
</feature>
<sequence>MKFFKDVYFIDAQTLASEISSDRLTEYQAVKHLLLFMLLAGLSFKVPMDFPLEPSSYDMAQVTYSIVIFILGAVVTVLGVGHSYRVNSRGDSKDFVLRFMVLSLPVTIRTILISVAIGGMILLIGTLLYEQLGNISPYIYYSAIGVYTLSMSLLFFAIMKRNISIASGIDQGV</sequence>
<protein>
    <submittedName>
        <fullName evidence="2">Uncharacterized protein</fullName>
    </submittedName>
</protein>
<dbReference type="EMBL" id="JAYDYW010000002">
    <property type="protein sequence ID" value="MEE1672436.1"/>
    <property type="molecule type" value="Genomic_DNA"/>
</dbReference>
<keyword evidence="1" id="KW-0472">Membrane</keyword>
<keyword evidence="1" id="KW-0812">Transmembrane</keyword>
<keyword evidence="3" id="KW-1185">Reference proteome</keyword>
<gene>
    <name evidence="2" type="ORF">SNR37_001757</name>
</gene>
<reference evidence="2 3" key="2">
    <citation type="submission" date="2023-12" db="EMBL/GenBank/DDBJ databases">
        <authorList>
            <consortium name="Cladostephus spongiosus"/>
            <person name="Lorente B."/>
            <person name="Cabral C."/>
            <person name="Frias J."/>
            <person name="Faria J."/>
            <person name="Toubarro D."/>
        </authorList>
    </citation>
    <scope>NUCLEOTIDE SEQUENCE [LARGE SCALE GENOMIC DNA]</scope>
    <source>
        <strain evidence="2 3">ZMCS4</strain>
    </source>
</reference>
<dbReference type="Proteomes" id="UP001310248">
    <property type="component" value="Unassembled WGS sequence"/>
</dbReference>
<accession>A0ABU7FZE1</accession>
<dbReference type="RefSeq" id="WP_329773785.1">
    <property type="nucleotide sequence ID" value="NZ_JAYDYW010000002.1"/>
</dbReference>
<feature type="transmembrane region" description="Helical" evidence="1">
    <location>
        <begin position="138"/>
        <end position="158"/>
    </location>
</feature>
<evidence type="ECO:0000313" key="2">
    <source>
        <dbReference type="EMBL" id="MEE1672436.1"/>
    </source>
</evidence>
<feature type="transmembrane region" description="Helical" evidence="1">
    <location>
        <begin position="33"/>
        <end position="50"/>
    </location>
</feature>